<feature type="binding site" evidence="5">
    <location>
        <begin position="211"/>
        <end position="212"/>
    </location>
    <ligand>
        <name>D-glyceraldehyde 3-phosphate</name>
        <dbReference type="ChEBI" id="CHEBI:59776"/>
    </ligand>
</feature>
<feature type="site" description="Activates thiol group during catalysis" evidence="7">
    <location>
        <position position="180"/>
    </location>
</feature>
<feature type="binding site" evidence="5">
    <location>
        <position position="183"/>
    </location>
    <ligand>
        <name>D-glyceraldehyde 3-phosphate</name>
        <dbReference type="ChEBI" id="CHEBI:59776"/>
    </ligand>
</feature>
<keyword evidence="12" id="KW-1185">Reference proteome</keyword>
<dbReference type="GeneID" id="53315938"/>
<dbReference type="PIRSF" id="PIRSF000149">
    <property type="entry name" value="GAP_DH"/>
    <property type="match status" value="1"/>
</dbReference>
<dbReference type="Gene3D" id="3.30.360.10">
    <property type="entry name" value="Dihydrodipicolinate Reductase, domain 2"/>
    <property type="match status" value="1"/>
</dbReference>
<dbReference type="EMBL" id="CP014525">
    <property type="protein sequence ID" value="AMW34162.1"/>
    <property type="molecule type" value="Genomic_DNA"/>
</dbReference>
<dbReference type="STRING" id="1549855.AY555_02065"/>
<dbReference type="InterPro" id="IPR020828">
    <property type="entry name" value="GlycerAld_3-P_DH_NAD(P)-bd"/>
</dbReference>
<dbReference type="RefSeq" id="WP_066132786.1">
    <property type="nucleotide sequence ID" value="NZ_CP014525.1"/>
</dbReference>
<evidence type="ECO:0000259" key="10">
    <source>
        <dbReference type="SMART" id="SM00846"/>
    </source>
</evidence>
<sequence>MAVRVAINGFGRIGRLVLRALVESGRKDIEVVAINDLGPVATNAHLLKYDSVHGILPADVRAADDSLMINGTTIRCFAERDPKALKWGDLGIDIVAECTGIFSDRDKAAVHLDNGAKRVLVSAPSKGADLTVVYGVNHNKITADHKVISNASCTTNCLAPVAHILHREFGIVKGFMTTVHAYTGDQNTVDTLHKDLYRARAAAMSMIPTSTGAAKAVGEVLPELKGKLDGVAVRVPTANVSLVDLKVMLGKAASVEAVNAAMKTAAEGELKGILGYYDLPLVSIDFNHNPNSSSFAAGGTKVMDGDFLRVMSWYDNEWGFSNRMLDTAVAIGKTL</sequence>
<dbReference type="AlphaFoldDB" id="A0A143DBS0"/>
<dbReference type="InterPro" id="IPR006424">
    <property type="entry name" value="Glyceraldehyde-3-P_DH_1"/>
</dbReference>
<dbReference type="InterPro" id="IPR020830">
    <property type="entry name" value="GlycerAld_3-P_DH_AS"/>
</dbReference>
<evidence type="ECO:0000256" key="6">
    <source>
        <dbReference type="PIRSR" id="PIRSR000149-3"/>
    </source>
</evidence>
<feature type="domain" description="Glyceraldehyde 3-phosphate dehydrogenase NAD(P) binding" evidence="10">
    <location>
        <begin position="3"/>
        <end position="153"/>
    </location>
</feature>
<dbReference type="CDD" id="cd05214">
    <property type="entry name" value="GAPDH_I_N"/>
    <property type="match status" value="1"/>
</dbReference>
<dbReference type="GO" id="GO:0050661">
    <property type="term" value="F:NADP binding"/>
    <property type="evidence" value="ECO:0007669"/>
    <property type="project" value="InterPro"/>
</dbReference>
<protein>
    <recommendedName>
        <fullName evidence="9">Glyceraldehyde-3-phosphate dehydrogenase</fullName>
        <ecNumber evidence="9">1.2.1.-</ecNumber>
    </recommendedName>
</protein>
<dbReference type="Proteomes" id="UP000076066">
    <property type="component" value="Chromosome"/>
</dbReference>
<dbReference type="GO" id="GO:0016620">
    <property type="term" value="F:oxidoreductase activity, acting on the aldehyde or oxo group of donors, NAD or NADP as acceptor"/>
    <property type="evidence" value="ECO:0007669"/>
    <property type="project" value="InterPro"/>
</dbReference>
<organism evidence="11 12">
    <name type="scientific">Haematospirillum jordaniae</name>
    <dbReference type="NCBI Taxonomy" id="1549855"/>
    <lineage>
        <taxon>Bacteria</taxon>
        <taxon>Pseudomonadati</taxon>
        <taxon>Pseudomonadota</taxon>
        <taxon>Alphaproteobacteria</taxon>
        <taxon>Rhodospirillales</taxon>
        <taxon>Novispirillaceae</taxon>
        <taxon>Haematospirillum</taxon>
    </lineage>
</organism>
<dbReference type="NCBIfam" id="TIGR01534">
    <property type="entry name" value="GAPDH-I"/>
    <property type="match status" value="1"/>
</dbReference>
<feature type="active site" description="Nucleophile" evidence="4">
    <location>
        <position position="153"/>
    </location>
</feature>
<evidence type="ECO:0000256" key="9">
    <source>
        <dbReference type="RuleBase" id="RU361160"/>
    </source>
</evidence>
<dbReference type="SUPFAM" id="SSF51735">
    <property type="entry name" value="NAD(P)-binding Rossmann-fold domains"/>
    <property type="match status" value="1"/>
</dbReference>
<dbReference type="SUPFAM" id="SSF55347">
    <property type="entry name" value="Glyceraldehyde-3-phosphate dehydrogenase-like, C-terminal domain"/>
    <property type="match status" value="1"/>
</dbReference>
<feature type="binding site" evidence="5">
    <location>
        <begin position="152"/>
        <end position="154"/>
    </location>
    <ligand>
        <name>D-glyceraldehyde 3-phosphate</name>
        <dbReference type="ChEBI" id="CHEBI:59776"/>
    </ligand>
</feature>
<reference evidence="11 12" key="1">
    <citation type="submission" date="2016-02" db="EMBL/GenBank/DDBJ databases">
        <title>Complete Genome of H5569, the type strain of the newly described species Haematospirillium jordaniae.</title>
        <authorList>
            <person name="Nicholson A.C."/>
            <person name="Humrighouse B.W."/>
            <person name="Loparov V."/>
            <person name="McQuiston J.R."/>
        </authorList>
    </citation>
    <scope>NUCLEOTIDE SEQUENCE [LARGE SCALE GENOMIC DNA]</scope>
    <source>
        <strain evidence="11 12">H5569</strain>
    </source>
</reference>
<dbReference type="FunFam" id="3.40.50.720:FF:000001">
    <property type="entry name" value="Glyceraldehyde-3-phosphate dehydrogenase"/>
    <property type="match status" value="1"/>
</dbReference>
<dbReference type="PANTHER" id="PTHR43148">
    <property type="entry name" value="GLYCERALDEHYDE-3-PHOSPHATE DEHYDROGENASE 2"/>
    <property type="match status" value="1"/>
</dbReference>
<evidence type="ECO:0000256" key="3">
    <source>
        <dbReference type="ARBA" id="ARBA00023002"/>
    </source>
</evidence>
<dbReference type="Pfam" id="PF00044">
    <property type="entry name" value="Gp_dh_N"/>
    <property type="match status" value="1"/>
</dbReference>
<evidence type="ECO:0000313" key="11">
    <source>
        <dbReference type="EMBL" id="AMW34162.1"/>
    </source>
</evidence>
<dbReference type="OrthoDB" id="9803304at2"/>
<dbReference type="InterPro" id="IPR020829">
    <property type="entry name" value="GlycerAld_3-P_DH_cat"/>
</dbReference>
<feature type="binding site" evidence="6">
    <location>
        <begin position="12"/>
        <end position="13"/>
    </location>
    <ligand>
        <name>NAD(+)</name>
        <dbReference type="ChEBI" id="CHEBI:57540"/>
    </ligand>
</feature>
<dbReference type="FunFam" id="3.30.360.10:FF:000002">
    <property type="entry name" value="Glyceraldehyde-3-phosphate dehydrogenase"/>
    <property type="match status" value="1"/>
</dbReference>
<dbReference type="CDD" id="cd18126">
    <property type="entry name" value="GAPDH_I_C"/>
    <property type="match status" value="1"/>
</dbReference>
<accession>A0A143DBS0</accession>
<evidence type="ECO:0000256" key="8">
    <source>
        <dbReference type="RuleBase" id="RU000397"/>
    </source>
</evidence>
<comment type="subunit">
    <text evidence="2">Homotetramer.</text>
</comment>
<dbReference type="PROSITE" id="PS00071">
    <property type="entry name" value="GAPDH"/>
    <property type="match status" value="1"/>
</dbReference>
<proteinExistence type="inferred from homology"/>
<dbReference type="PRINTS" id="PR00078">
    <property type="entry name" value="G3PDHDRGNASE"/>
</dbReference>
<dbReference type="GO" id="GO:0006006">
    <property type="term" value="P:glucose metabolic process"/>
    <property type="evidence" value="ECO:0007669"/>
    <property type="project" value="InterPro"/>
</dbReference>
<dbReference type="GO" id="GO:0051287">
    <property type="term" value="F:NAD binding"/>
    <property type="evidence" value="ECO:0007669"/>
    <property type="project" value="InterPro"/>
</dbReference>
<evidence type="ECO:0000313" key="12">
    <source>
        <dbReference type="Proteomes" id="UP000076066"/>
    </source>
</evidence>
<gene>
    <name evidence="11" type="primary">gapA</name>
    <name evidence="11" type="ORF">AY555_02065</name>
</gene>
<evidence type="ECO:0000256" key="4">
    <source>
        <dbReference type="PIRSR" id="PIRSR000149-1"/>
    </source>
</evidence>
<dbReference type="InterPro" id="IPR036291">
    <property type="entry name" value="NAD(P)-bd_dom_sf"/>
</dbReference>
<keyword evidence="6" id="KW-0547">Nucleotide-binding</keyword>
<dbReference type="SMART" id="SM00846">
    <property type="entry name" value="Gp_dh_N"/>
    <property type="match status" value="1"/>
</dbReference>
<feature type="binding site" evidence="6">
    <location>
        <position position="316"/>
    </location>
    <ligand>
        <name>NAD(+)</name>
        <dbReference type="ChEBI" id="CHEBI:57540"/>
    </ligand>
</feature>
<evidence type="ECO:0000256" key="1">
    <source>
        <dbReference type="ARBA" id="ARBA00007406"/>
    </source>
</evidence>
<evidence type="ECO:0000256" key="5">
    <source>
        <dbReference type="PIRSR" id="PIRSR000149-2"/>
    </source>
</evidence>
<dbReference type="Gene3D" id="3.40.50.720">
    <property type="entry name" value="NAD(P)-binding Rossmann-like Domain"/>
    <property type="match status" value="1"/>
</dbReference>
<dbReference type="KEGG" id="hjo:AY555_02065"/>
<feature type="binding site" evidence="5">
    <location>
        <position position="234"/>
    </location>
    <ligand>
        <name>D-glyceraldehyde 3-phosphate</name>
        <dbReference type="ChEBI" id="CHEBI:59776"/>
    </ligand>
</feature>
<keyword evidence="6" id="KW-0520">NAD</keyword>
<feature type="binding site" evidence="6">
    <location>
        <position position="122"/>
    </location>
    <ligand>
        <name>NAD(+)</name>
        <dbReference type="ChEBI" id="CHEBI:57540"/>
    </ligand>
</feature>
<dbReference type="Pfam" id="PF02800">
    <property type="entry name" value="Gp_dh_C"/>
    <property type="match status" value="1"/>
</dbReference>
<keyword evidence="3 9" id="KW-0560">Oxidoreductase</keyword>
<evidence type="ECO:0000256" key="2">
    <source>
        <dbReference type="ARBA" id="ARBA00011881"/>
    </source>
</evidence>
<dbReference type="InterPro" id="IPR020831">
    <property type="entry name" value="GlycerAld/Erythrose_P_DH"/>
</dbReference>
<feature type="binding site" evidence="6">
    <location>
        <position position="36"/>
    </location>
    <ligand>
        <name>NAD(+)</name>
        <dbReference type="ChEBI" id="CHEBI:57540"/>
    </ligand>
</feature>
<dbReference type="EC" id="1.2.1.-" evidence="9"/>
<evidence type="ECO:0000256" key="7">
    <source>
        <dbReference type="PIRSR" id="PIRSR000149-4"/>
    </source>
</evidence>
<comment type="similarity">
    <text evidence="1 8">Belongs to the glyceraldehyde-3-phosphate dehydrogenase family.</text>
</comment>
<feature type="binding site" evidence="6">
    <location>
        <position position="80"/>
    </location>
    <ligand>
        <name>NAD(+)</name>
        <dbReference type="ChEBI" id="CHEBI:57540"/>
    </ligand>
</feature>
<name>A0A143DBS0_9PROT</name>